<dbReference type="Proteomes" id="UP001177003">
    <property type="component" value="Chromosome 9"/>
</dbReference>
<keyword evidence="8" id="KW-1185">Reference proteome</keyword>
<dbReference type="PROSITE" id="PS00086">
    <property type="entry name" value="CYTOCHROME_P450"/>
    <property type="match status" value="1"/>
</dbReference>
<dbReference type="InterPro" id="IPR017972">
    <property type="entry name" value="Cyt_P450_CS"/>
</dbReference>
<dbReference type="InterPro" id="IPR036396">
    <property type="entry name" value="Cyt_P450_sf"/>
</dbReference>
<dbReference type="GO" id="GO:0020037">
    <property type="term" value="F:heme binding"/>
    <property type="evidence" value="ECO:0007669"/>
    <property type="project" value="InterPro"/>
</dbReference>
<keyword evidence="6" id="KW-0503">Monooxygenase</keyword>
<dbReference type="InterPro" id="IPR001128">
    <property type="entry name" value="Cyt_P450"/>
</dbReference>
<dbReference type="InterPro" id="IPR002401">
    <property type="entry name" value="Cyt_P450_E_grp-I"/>
</dbReference>
<dbReference type="PANTHER" id="PTHR47950">
    <property type="entry name" value="CYTOCHROME P450, FAMILY 76, SUBFAMILY C, POLYPEPTIDE 5-RELATED"/>
    <property type="match status" value="1"/>
</dbReference>
<proteinExistence type="inferred from homology"/>
<gene>
    <name evidence="7" type="ORF">LSALG_LOCUS41448</name>
</gene>
<comment type="similarity">
    <text evidence="1 6">Belongs to the cytochrome P450 family.</text>
</comment>
<dbReference type="GO" id="GO:0016705">
    <property type="term" value="F:oxidoreductase activity, acting on paired donors, with incorporation or reduction of molecular oxygen"/>
    <property type="evidence" value="ECO:0007669"/>
    <property type="project" value="InterPro"/>
</dbReference>
<keyword evidence="2 5" id="KW-0479">Metal-binding</keyword>
<dbReference type="PRINTS" id="PR00463">
    <property type="entry name" value="EP450I"/>
</dbReference>
<dbReference type="EMBL" id="OX465085">
    <property type="protein sequence ID" value="CAI9302986.1"/>
    <property type="molecule type" value="Genomic_DNA"/>
</dbReference>
<dbReference type="SUPFAM" id="SSF48264">
    <property type="entry name" value="Cytochrome P450"/>
    <property type="match status" value="1"/>
</dbReference>
<feature type="binding site" description="axial binding residue" evidence="5">
    <location>
        <position position="56"/>
    </location>
    <ligand>
        <name>heme</name>
        <dbReference type="ChEBI" id="CHEBI:30413"/>
    </ligand>
    <ligandPart>
        <name>Fe</name>
        <dbReference type="ChEBI" id="CHEBI:18248"/>
    </ligandPart>
</feature>
<keyword evidence="5 6" id="KW-0349">Heme</keyword>
<evidence type="ECO:0000256" key="5">
    <source>
        <dbReference type="PIRSR" id="PIRSR602401-1"/>
    </source>
</evidence>
<evidence type="ECO:0000256" key="6">
    <source>
        <dbReference type="RuleBase" id="RU000461"/>
    </source>
</evidence>
<name>A0AA36A379_LACSI</name>
<dbReference type="Gene3D" id="1.10.630.10">
    <property type="entry name" value="Cytochrome P450"/>
    <property type="match status" value="1"/>
</dbReference>
<organism evidence="7 8">
    <name type="scientific">Lactuca saligna</name>
    <name type="common">Willowleaf lettuce</name>
    <dbReference type="NCBI Taxonomy" id="75948"/>
    <lineage>
        <taxon>Eukaryota</taxon>
        <taxon>Viridiplantae</taxon>
        <taxon>Streptophyta</taxon>
        <taxon>Embryophyta</taxon>
        <taxon>Tracheophyta</taxon>
        <taxon>Spermatophyta</taxon>
        <taxon>Magnoliopsida</taxon>
        <taxon>eudicotyledons</taxon>
        <taxon>Gunneridae</taxon>
        <taxon>Pentapetalae</taxon>
        <taxon>asterids</taxon>
        <taxon>campanulids</taxon>
        <taxon>Asterales</taxon>
        <taxon>Asteraceae</taxon>
        <taxon>Cichorioideae</taxon>
        <taxon>Cichorieae</taxon>
        <taxon>Lactucinae</taxon>
        <taxon>Lactuca</taxon>
    </lineage>
</organism>
<dbReference type="GO" id="GO:0004497">
    <property type="term" value="F:monooxygenase activity"/>
    <property type="evidence" value="ECO:0007669"/>
    <property type="project" value="UniProtKB-KW"/>
</dbReference>
<evidence type="ECO:0000256" key="2">
    <source>
        <dbReference type="ARBA" id="ARBA00022723"/>
    </source>
</evidence>
<sequence length="118" mass="13260">MLFVNIWSIGRNSKYWENPLDFNPHRFLEGETLKSSLDIKGQSFQLLPFGTGRRGCPGINLAMRELPVVVAALIQCFEWNVNNGKEALNTNERAGLTAPRAVDFICVPSLREDSPQII</sequence>
<keyword evidence="4 5" id="KW-0408">Iron</keyword>
<protein>
    <submittedName>
        <fullName evidence="7">Uncharacterized protein</fullName>
    </submittedName>
</protein>
<dbReference type="GO" id="GO:0005506">
    <property type="term" value="F:iron ion binding"/>
    <property type="evidence" value="ECO:0007669"/>
    <property type="project" value="InterPro"/>
</dbReference>
<accession>A0AA36A379</accession>
<dbReference type="Pfam" id="PF00067">
    <property type="entry name" value="p450"/>
    <property type="match status" value="1"/>
</dbReference>
<evidence type="ECO:0000256" key="4">
    <source>
        <dbReference type="ARBA" id="ARBA00023004"/>
    </source>
</evidence>
<keyword evidence="3 6" id="KW-0560">Oxidoreductase</keyword>
<reference evidence="7" key="1">
    <citation type="submission" date="2023-04" db="EMBL/GenBank/DDBJ databases">
        <authorList>
            <person name="Vijverberg K."/>
            <person name="Xiong W."/>
            <person name="Schranz E."/>
        </authorList>
    </citation>
    <scope>NUCLEOTIDE SEQUENCE</scope>
</reference>
<comment type="cofactor">
    <cofactor evidence="5">
        <name>heme</name>
        <dbReference type="ChEBI" id="CHEBI:30413"/>
    </cofactor>
</comment>
<evidence type="ECO:0000313" key="7">
    <source>
        <dbReference type="EMBL" id="CAI9302986.1"/>
    </source>
</evidence>
<dbReference type="PANTHER" id="PTHR47950:SF44">
    <property type="entry name" value="CYTOCHROME P450, FAMILY 76, SUBFAMILY C, POLYPEPTIDE 5-RELATED"/>
    <property type="match status" value="1"/>
</dbReference>
<evidence type="ECO:0000256" key="3">
    <source>
        <dbReference type="ARBA" id="ARBA00023002"/>
    </source>
</evidence>
<evidence type="ECO:0000256" key="1">
    <source>
        <dbReference type="ARBA" id="ARBA00010617"/>
    </source>
</evidence>
<evidence type="ECO:0000313" key="8">
    <source>
        <dbReference type="Proteomes" id="UP001177003"/>
    </source>
</evidence>
<dbReference type="AlphaFoldDB" id="A0AA36A379"/>